<keyword evidence="3" id="KW-1185">Reference proteome</keyword>
<dbReference type="AlphaFoldDB" id="A0AAN6G6S0"/>
<accession>A0AAN6G6S0</accession>
<feature type="region of interest" description="Disordered" evidence="1">
    <location>
        <begin position="186"/>
        <end position="263"/>
    </location>
</feature>
<reference evidence="2" key="1">
    <citation type="journal article" date="2023" name="PhytoFront">
        <title>Draft Genome Resources of Seven Strains of Tilletia horrida, Causal Agent of Kernel Smut of Rice.</title>
        <authorList>
            <person name="Khanal S."/>
            <person name="Antony Babu S."/>
            <person name="Zhou X.G."/>
        </authorList>
    </citation>
    <scope>NUCLEOTIDE SEQUENCE</scope>
    <source>
        <strain evidence="2">TX3</strain>
    </source>
</reference>
<organism evidence="2 3">
    <name type="scientific">Tilletia horrida</name>
    <dbReference type="NCBI Taxonomy" id="155126"/>
    <lineage>
        <taxon>Eukaryota</taxon>
        <taxon>Fungi</taxon>
        <taxon>Dikarya</taxon>
        <taxon>Basidiomycota</taxon>
        <taxon>Ustilaginomycotina</taxon>
        <taxon>Exobasidiomycetes</taxon>
        <taxon>Tilletiales</taxon>
        <taxon>Tilletiaceae</taxon>
        <taxon>Tilletia</taxon>
    </lineage>
</organism>
<evidence type="ECO:0000313" key="3">
    <source>
        <dbReference type="Proteomes" id="UP001176521"/>
    </source>
</evidence>
<feature type="compositionally biased region" description="Low complexity" evidence="1">
    <location>
        <begin position="190"/>
        <end position="212"/>
    </location>
</feature>
<comment type="caution">
    <text evidence="2">The sequence shown here is derived from an EMBL/GenBank/DDBJ whole genome shotgun (WGS) entry which is preliminary data.</text>
</comment>
<dbReference type="EMBL" id="JAPDMQ010000782">
    <property type="protein sequence ID" value="KAK0520539.1"/>
    <property type="molecule type" value="Genomic_DNA"/>
</dbReference>
<evidence type="ECO:0000256" key="1">
    <source>
        <dbReference type="SAM" id="MobiDB-lite"/>
    </source>
</evidence>
<dbReference type="Proteomes" id="UP001176521">
    <property type="component" value="Unassembled WGS sequence"/>
</dbReference>
<name>A0AAN6G6S0_9BASI</name>
<evidence type="ECO:0000313" key="2">
    <source>
        <dbReference type="EMBL" id="KAK0520539.1"/>
    </source>
</evidence>
<sequence>MPPPTAPAAAASSYTRHLTCKPEQLGDFKGDPEKLEGFISRVVDIHRSDSTAEWEAAIVRTLTLVMKDDAAIWHESLTAGEAAQLNTVKGWVTALRKAFPVNAAELRRKARELRWDPDTQFANGYYHSKLRLLRQAYGYDQKESVLVSDIKDGLPPDMKSLLRLPRDDPTLQQLLEELNEWEPTWKQLNSRTTASSTPARTQPVATATPVTANQSMVRSASAPAPPRVTQAPTTNRPLSLAATYDPSRITPASGGRPRTYRRPDKDTVLTLDRPCMHCGGDHFNFEHHHLPQVRVMDAHGAEEYPEEVVDPGFHTSADGSDF</sequence>
<gene>
    <name evidence="2" type="ORF">OC842_007064</name>
</gene>
<proteinExistence type="predicted"/>
<protein>
    <submittedName>
        <fullName evidence="2">Uncharacterized protein</fullName>
    </submittedName>
</protein>